<dbReference type="GO" id="GO:0032049">
    <property type="term" value="P:cardiolipin biosynthetic process"/>
    <property type="evidence" value="ECO:0007669"/>
    <property type="project" value="UniProtKB-UniRule"/>
</dbReference>
<evidence type="ECO:0000256" key="3">
    <source>
        <dbReference type="ARBA" id="ARBA00022516"/>
    </source>
</evidence>
<feature type="domain" description="PLD phosphodiesterase" evidence="14">
    <location>
        <begin position="217"/>
        <end position="244"/>
    </location>
</feature>
<evidence type="ECO:0000256" key="8">
    <source>
        <dbReference type="ARBA" id="ARBA00023098"/>
    </source>
</evidence>
<evidence type="ECO:0000259" key="14">
    <source>
        <dbReference type="PROSITE" id="PS50035"/>
    </source>
</evidence>
<dbReference type="InterPro" id="IPR027379">
    <property type="entry name" value="CLS_N"/>
</dbReference>
<dbReference type="NCBIfam" id="TIGR04265">
    <property type="entry name" value="bac_cardiolipin"/>
    <property type="match status" value="1"/>
</dbReference>
<keyword evidence="10" id="KW-0594">Phospholipid biosynthesis</keyword>
<evidence type="ECO:0000256" key="13">
    <source>
        <dbReference type="SAM" id="Phobius"/>
    </source>
</evidence>
<keyword evidence="7 13" id="KW-1133">Transmembrane helix</keyword>
<dbReference type="InterPro" id="IPR025202">
    <property type="entry name" value="PLD-like_dom"/>
</dbReference>
<dbReference type="EMBL" id="CP009654">
    <property type="protein sequence ID" value="APC96944.1"/>
    <property type="molecule type" value="Genomic_DNA"/>
</dbReference>
<evidence type="ECO:0000256" key="9">
    <source>
        <dbReference type="ARBA" id="ARBA00023136"/>
    </source>
</evidence>
<dbReference type="PROSITE" id="PS50035">
    <property type="entry name" value="PLD"/>
    <property type="match status" value="2"/>
</dbReference>
<dbReference type="Pfam" id="PF13396">
    <property type="entry name" value="PLDc_N"/>
    <property type="match status" value="1"/>
</dbReference>
<evidence type="ECO:0000313" key="16">
    <source>
        <dbReference type="Proteomes" id="UP000182521"/>
    </source>
</evidence>
<organism evidence="15 16">
    <name type="scientific">Francisella frigiditurris</name>
    <dbReference type="NCBI Taxonomy" id="1542390"/>
    <lineage>
        <taxon>Bacteria</taxon>
        <taxon>Pseudomonadati</taxon>
        <taxon>Pseudomonadota</taxon>
        <taxon>Gammaproteobacteria</taxon>
        <taxon>Thiotrichales</taxon>
        <taxon>Francisellaceae</taxon>
        <taxon>Francisella</taxon>
    </lineage>
</organism>
<feature type="domain" description="PLD phosphodiesterase" evidence="14">
    <location>
        <begin position="394"/>
        <end position="421"/>
    </location>
</feature>
<dbReference type="OrthoDB" id="9762009at2"/>
<proteinExistence type="predicted"/>
<keyword evidence="6" id="KW-0677">Repeat</keyword>
<evidence type="ECO:0000256" key="10">
    <source>
        <dbReference type="ARBA" id="ARBA00023209"/>
    </source>
</evidence>
<keyword evidence="11" id="KW-1208">Phospholipid metabolism</keyword>
<keyword evidence="16" id="KW-1185">Reference proteome</keyword>
<comment type="subcellular location">
    <subcellularLocation>
        <location evidence="1">Cell membrane</location>
        <topology evidence="1">Multi-pass membrane protein</topology>
    </subcellularLocation>
</comment>
<evidence type="ECO:0000256" key="7">
    <source>
        <dbReference type="ARBA" id="ARBA00022989"/>
    </source>
</evidence>
<dbReference type="GO" id="GO:0008808">
    <property type="term" value="F:cardiolipin synthase activity"/>
    <property type="evidence" value="ECO:0007669"/>
    <property type="project" value="UniProtKB-UniRule"/>
</dbReference>
<keyword evidence="8" id="KW-0443">Lipid metabolism</keyword>
<dbReference type="InterPro" id="IPR001736">
    <property type="entry name" value="PLipase_D/transphosphatidylase"/>
</dbReference>
<dbReference type="PANTHER" id="PTHR21248:SF7">
    <property type="entry name" value="MINOR CARDIOLIPIN SYNTHASE CLSB"/>
    <property type="match status" value="1"/>
</dbReference>
<feature type="transmembrane region" description="Helical" evidence="13">
    <location>
        <begin position="6"/>
        <end position="30"/>
    </location>
</feature>
<sequence length="479" mass="55352">MEDFLLKLLYILEANIVLFVCQVFTIFVVLKLIVDKKSASNIIAWLLAILFVPYIAIPFFFIFGRKDNEKSSWQKDSMSINQKCPIDINKYGKNNLPIDVINVFSSLHVPTLTSNNTFEIYTDGVESYKHFYEAIKNAKSSIYVQTYVFKHDTTSKLILRLLEEKASEGLEIKVLIDSLGSFYTYRHQKRIFKNLRALGAKVVFFMPVLSNPFRNYINYRNHRKIYLIDNRTVFSGGMNIGDEYMSPMEHEGMWEDLLFKIEGESVNYFLTIFQSDWRFSTKKELNPNFSCYSANTNNSKENFIQVVPSGPDMDANQLYSGLITAINSAKEKLWIITPYLIPSQDLLQAIVLAKHRGIDVKIITPKKSNHTFIDRARTTYFRELLANNIEVHFTEKMMHAKAILIDKNLAMLGSVNLDNRSLFLNYEIATFVYSESSVAKVDKWAKNMLLQSSQDNDHISNKKSRLIIESIIKILTPLM</sequence>
<evidence type="ECO:0000256" key="12">
    <source>
        <dbReference type="NCBIfam" id="TIGR04265"/>
    </source>
</evidence>
<evidence type="ECO:0000256" key="2">
    <source>
        <dbReference type="ARBA" id="ARBA00022475"/>
    </source>
</evidence>
<dbReference type="RefSeq" id="WP_071664234.1">
    <property type="nucleotide sequence ID" value="NZ_CP009654.1"/>
</dbReference>
<reference evidence="16" key="1">
    <citation type="submission" date="2014-10" db="EMBL/GenBank/DDBJ databases">
        <authorList>
            <person name="Kuske C.R."/>
            <person name="Challacombe J.F."/>
            <person name="Daligault H.E."/>
            <person name="Davenport K.W."/>
            <person name="Johnson S.L."/>
            <person name="Siddaramappa S."/>
            <person name="Petersen J.M."/>
        </authorList>
    </citation>
    <scope>NUCLEOTIDE SEQUENCE [LARGE SCALE GENOMIC DNA]</scope>
    <source>
        <strain evidence="16">CA97-1460</strain>
    </source>
</reference>
<feature type="transmembrane region" description="Helical" evidence="13">
    <location>
        <begin position="42"/>
        <end position="63"/>
    </location>
</feature>
<dbReference type="CDD" id="cd09156">
    <property type="entry name" value="PLDc_CLS_unchar1_1"/>
    <property type="match status" value="1"/>
</dbReference>
<evidence type="ECO:0000256" key="1">
    <source>
        <dbReference type="ARBA" id="ARBA00004651"/>
    </source>
</evidence>
<accession>A0A1J0KT39</accession>
<dbReference type="Gene3D" id="3.30.870.10">
    <property type="entry name" value="Endonuclease Chain A"/>
    <property type="match status" value="2"/>
</dbReference>
<dbReference type="EC" id="2.7.8.-" evidence="12"/>
<dbReference type="Proteomes" id="UP000182521">
    <property type="component" value="Chromosome"/>
</dbReference>
<keyword evidence="4" id="KW-0808">Transferase</keyword>
<evidence type="ECO:0000313" key="15">
    <source>
        <dbReference type="EMBL" id="APC96944.1"/>
    </source>
</evidence>
<dbReference type="SUPFAM" id="SSF56024">
    <property type="entry name" value="Phospholipase D/nuclease"/>
    <property type="match status" value="2"/>
</dbReference>
<keyword evidence="2" id="KW-1003">Cell membrane</keyword>
<keyword evidence="5 13" id="KW-0812">Transmembrane</keyword>
<keyword evidence="3" id="KW-0444">Lipid biosynthesis</keyword>
<dbReference type="InterPro" id="IPR022924">
    <property type="entry name" value="Cardiolipin_synthase"/>
</dbReference>
<dbReference type="AlphaFoldDB" id="A0A1J0KT39"/>
<dbReference type="Pfam" id="PF13091">
    <property type="entry name" value="PLDc_2"/>
    <property type="match status" value="2"/>
</dbReference>
<dbReference type="STRING" id="1542390.KX01_1336"/>
<dbReference type="GO" id="GO:0005886">
    <property type="term" value="C:plasma membrane"/>
    <property type="evidence" value="ECO:0007669"/>
    <property type="project" value="UniProtKB-SubCell"/>
</dbReference>
<name>A0A1J0KT39_9GAMM</name>
<dbReference type="SMART" id="SM00155">
    <property type="entry name" value="PLDc"/>
    <property type="match status" value="2"/>
</dbReference>
<evidence type="ECO:0000256" key="5">
    <source>
        <dbReference type="ARBA" id="ARBA00022692"/>
    </source>
</evidence>
<keyword evidence="9 13" id="KW-0472">Membrane</keyword>
<evidence type="ECO:0000256" key="6">
    <source>
        <dbReference type="ARBA" id="ARBA00022737"/>
    </source>
</evidence>
<gene>
    <name evidence="15" type="primary">cls</name>
    <name evidence="15" type="ORF">KX01_1336</name>
</gene>
<evidence type="ECO:0000256" key="11">
    <source>
        <dbReference type="ARBA" id="ARBA00023264"/>
    </source>
</evidence>
<evidence type="ECO:0000256" key="4">
    <source>
        <dbReference type="ARBA" id="ARBA00022679"/>
    </source>
</evidence>
<dbReference type="KEGG" id="frc:KX01_1336"/>
<dbReference type="PANTHER" id="PTHR21248">
    <property type="entry name" value="CARDIOLIPIN SYNTHASE"/>
    <property type="match status" value="1"/>
</dbReference>
<protein>
    <recommendedName>
        <fullName evidence="12">Cardiolipin synthase</fullName>
        <ecNumber evidence="12">2.7.8.-</ecNumber>
    </recommendedName>
</protein>